<reference evidence="2 3" key="1">
    <citation type="submission" date="2017-06" db="EMBL/GenBank/DDBJ databases">
        <authorList>
            <person name="Kim H.J."/>
            <person name="Triplett B.A."/>
        </authorList>
    </citation>
    <scope>NUCLEOTIDE SEQUENCE [LARGE SCALE GENOMIC DNA]</scope>
    <source>
        <strain evidence="2 3">DSM 14713</strain>
    </source>
</reference>
<feature type="region of interest" description="Disordered" evidence="1">
    <location>
        <begin position="30"/>
        <end position="49"/>
    </location>
</feature>
<proteinExistence type="predicted"/>
<dbReference type="KEGG" id="mbd:MEBOL_001209"/>
<sequence length="499" mass="53584">MPHSRLRPVPALLAALFLVSCGGHRIEPQHLRPSAPAANGGRPVSDPPPSRIVLHATVFREALIRKMAESLPRTGEGDAQVFAGQTVHYTWQREPVTLKFDRGRVVVGVAVNGRFNLLGERTLPLTITLAGEPVMTPDFQALLQSTDVQVVASGPVDSVNRAIEGKLRELIAKTIDTFRFDVRPLMNQAFERLARPIEIPVGDQVACAELKVTSLEAAPTVLADGFEKDLGIVVLPSVTLPCTPVASLAPTPAENAGAPASGDETHLASDAPPVPAPGPEGVASLPPEPDAATSPPPRVAMPLLQNVSTLPSGPFRVVIPVAARYEELSRALESSMKGRLYFSESNPELYMESPQVYPSHDTVVIRMNLGGKARVGSYSVAVGGELFFAGHPHVLDNQLSVPDLEIAPGTASELVKLKFALDYAAIRDQARQALRVDISERLAAVKDKLSTELSFSEDQGCVRGQVLRTEVTGVHPHATFLRIYVQVDAQLGLYMPCKQ</sequence>
<dbReference type="PROSITE" id="PS51257">
    <property type="entry name" value="PROKAR_LIPOPROTEIN"/>
    <property type="match status" value="1"/>
</dbReference>
<dbReference type="Pfam" id="PF14356">
    <property type="entry name" value="DUF4403"/>
    <property type="match status" value="1"/>
</dbReference>
<dbReference type="Proteomes" id="UP000217289">
    <property type="component" value="Chromosome"/>
</dbReference>
<dbReference type="OrthoDB" id="5523367at2"/>
<evidence type="ECO:0008006" key="4">
    <source>
        <dbReference type="Google" id="ProtNLM"/>
    </source>
</evidence>
<gene>
    <name evidence="2" type="ORF">MEBOL_001209</name>
</gene>
<feature type="compositionally biased region" description="Pro residues" evidence="1">
    <location>
        <begin position="286"/>
        <end position="299"/>
    </location>
</feature>
<organism evidence="2 3">
    <name type="scientific">Melittangium boletus DSM 14713</name>
    <dbReference type="NCBI Taxonomy" id="1294270"/>
    <lineage>
        <taxon>Bacteria</taxon>
        <taxon>Pseudomonadati</taxon>
        <taxon>Myxococcota</taxon>
        <taxon>Myxococcia</taxon>
        <taxon>Myxococcales</taxon>
        <taxon>Cystobacterineae</taxon>
        <taxon>Archangiaceae</taxon>
        <taxon>Melittangium</taxon>
    </lineage>
</organism>
<dbReference type="EMBL" id="CP022163">
    <property type="protein sequence ID" value="ATB27764.1"/>
    <property type="molecule type" value="Genomic_DNA"/>
</dbReference>
<protein>
    <recommendedName>
        <fullName evidence="4">Lipoprotein</fullName>
    </recommendedName>
</protein>
<name>A0A250I7C1_9BACT</name>
<evidence type="ECO:0000256" key="1">
    <source>
        <dbReference type="SAM" id="MobiDB-lite"/>
    </source>
</evidence>
<accession>A0A250I7C1</accession>
<dbReference type="AlphaFoldDB" id="A0A250I7C1"/>
<dbReference type="RefSeq" id="WP_157774790.1">
    <property type="nucleotide sequence ID" value="NZ_CP022163.1"/>
</dbReference>
<feature type="region of interest" description="Disordered" evidence="1">
    <location>
        <begin position="251"/>
        <end position="299"/>
    </location>
</feature>
<dbReference type="InterPro" id="IPR025515">
    <property type="entry name" value="DUF4403"/>
</dbReference>
<keyword evidence="3" id="KW-1185">Reference proteome</keyword>
<evidence type="ECO:0000313" key="2">
    <source>
        <dbReference type="EMBL" id="ATB27764.1"/>
    </source>
</evidence>
<evidence type="ECO:0000313" key="3">
    <source>
        <dbReference type="Proteomes" id="UP000217289"/>
    </source>
</evidence>